<evidence type="ECO:0008006" key="9">
    <source>
        <dbReference type="Google" id="ProtNLM"/>
    </source>
</evidence>
<protein>
    <recommendedName>
        <fullName evidence="9">Homeobox domain-containing protein</fullName>
    </recommendedName>
</protein>
<feature type="region of interest" description="Disordered" evidence="4">
    <location>
        <begin position="185"/>
        <end position="301"/>
    </location>
</feature>
<reference evidence="7" key="1">
    <citation type="journal article" date="2020" name="Stud. Mycol.">
        <title>101 Dothideomycetes genomes: a test case for predicting lifestyles and emergence of pathogens.</title>
        <authorList>
            <person name="Haridas S."/>
            <person name="Albert R."/>
            <person name="Binder M."/>
            <person name="Bloem J."/>
            <person name="Labutti K."/>
            <person name="Salamov A."/>
            <person name="Andreopoulos B."/>
            <person name="Baker S."/>
            <person name="Barry K."/>
            <person name="Bills G."/>
            <person name="Bluhm B."/>
            <person name="Cannon C."/>
            <person name="Castanera R."/>
            <person name="Culley D."/>
            <person name="Daum C."/>
            <person name="Ezra D."/>
            <person name="Gonzalez J."/>
            <person name="Henrissat B."/>
            <person name="Kuo A."/>
            <person name="Liang C."/>
            <person name="Lipzen A."/>
            <person name="Lutzoni F."/>
            <person name="Magnuson J."/>
            <person name="Mondo S."/>
            <person name="Nolan M."/>
            <person name="Ohm R."/>
            <person name="Pangilinan J."/>
            <person name="Park H.-J."/>
            <person name="Ramirez L."/>
            <person name="Alfaro M."/>
            <person name="Sun H."/>
            <person name="Tritt A."/>
            <person name="Yoshinaga Y."/>
            <person name="Zwiers L.-H."/>
            <person name="Turgeon B."/>
            <person name="Goodwin S."/>
            <person name="Spatafora J."/>
            <person name="Crous P."/>
            <person name="Grigoriev I."/>
        </authorList>
    </citation>
    <scope>NUCLEOTIDE SEQUENCE</scope>
    <source>
        <strain evidence="7">CBS 123094</strain>
    </source>
</reference>
<keyword evidence="2 3" id="KW-0238">DNA-binding</keyword>
<dbReference type="SMART" id="SM00355">
    <property type="entry name" value="ZnF_C2H2"/>
    <property type="match status" value="3"/>
</dbReference>
<dbReference type="PROSITE" id="PS00028">
    <property type="entry name" value="ZINC_FINGER_C2H2_1"/>
    <property type="match status" value="2"/>
</dbReference>
<dbReference type="Pfam" id="PF00046">
    <property type="entry name" value="Homeodomain"/>
    <property type="match status" value="1"/>
</dbReference>
<evidence type="ECO:0000313" key="8">
    <source>
        <dbReference type="Proteomes" id="UP000799779"/>
    </source>
</evidence>
<evidence type="ECO:0000256" key="4">
    <source>
        <dbReference type="SAM" id="MobiDB-lite"/>
    </source>
</evidence>
<dbReference type="CDD" id="cd00086">
    <property type="entry name" value="homeodomain"/>
    <property type="match status" value="1"/>
</dbReference>
<dbReference type="GO" id="GO:0005634">
    <property type="term" value="C:nucleus"/>
    <property type="evidence" value="ECO:0007669"/>
    <property type="project" value="UniProtKB-SubCell"/>
</dbReference>
<feature type="domain" description="C2H2-type" evidence="6">
    <location>
        <begin position="310"/>
        <end position="338"/>
    </location>
</feature>
<evidence type="ECO:0000256" key="1">
    <source>
        <dbReference type="PROSITE-ProRule" id="PRU00042"/>
    </source>
</evidence>
<evidence type="ECO:0000256" key="3">
    <source>
        <dbReference type="RuleBase" id="RU000682"/>
    </source>
</evidence>
<gene>
    <name evidence="7" type="ORF">P154DRAFT_2630</name>
</gene>
<accession>A0A6A5X486</accession>
<dbReference type="EMBL" id="ML977556">
    <property type="protein sequence ID" value="KAF2007753.1"/>
    <property type="molecule type" value="Genomic_DNA"/>
</dbReference>
<dbReference type="InterPro" id="IPR009057">
    <property type="entry name" value="Homeodomain-like_sf"/>
</dbReference>
<keyword evidence="1" id="KW-0479">Metal-binding</keyword>
<proteinExistence type="predicted"/>
<keyword evidence="8" id="KW-1185">Reference proteome</keyword>
<feature type="domain" description="Homeobox" evidence="5">
    <location>
        <begin position="128"/>
        <end position="191"/>
    </location>
</feature>
<dbReference type="InterPro" id="IPR013087">
    <property type="entry name" value="Znf_C2H2_type"/>
</dbReference>
<evidence type="ECO:0000259" key="5">
    <source>
        <dbReference type="PROSITE" id="PS50071"/>
    </source>
</evidence>
<feature type="compositionally biased region" description="Basic and acidic residues" evidence="4">
    <location>
        <begin position="289"/>
        <end position="301"/>
    </location>
</feature>
<keyword evidence="2 3" id="KW-0371">Homeobox</keyword>
<evidence type="ECO:0000256" key="2">
    <source>
        <dbReference type="PROSITE-ProRule" id="PRU00108"/>
    </source>
</evidence>
<evidence type="ECO:0000259" key="6">
    <source>
        <dbReference type="PROSITE" id="PS50157"/>
    </source>
</evidence>
<keyword evidence="1" id="KW-0863">Zinc-finger</keyword>
<dbReference type="OrthoDB" id="5399138at2759"/>
<dbReference type="PROSITE" id="PS50071">
    <property type="entry name" value="HOMEOBOX_2"/>
    <property type="match status" value="1"/>
</dbReference>
<dbReference type="Proteomes" id="UP000799779">
    <property type="component" value="Unassembled WGS sequence"/>
</dbReference>
<dbReference type="GO" id="GO:0003677">
    <property type="term" value="F:DNA binding"/>
    <property type="evidence" value="ECO:0007669"/>
    <property type="project" value="UniProtKB-UniRule"/>
</dbReference>
<feature type="compositionally biased region" description="Low complexity" evidence="4">
    <location>
        <begin position="249"/>
        <end position="276"/>
    </location>
</feature>
<comment type="subcellular location">
    <subcellularLocation>
        <location evidence="2 3">Nucleus</location>
    </subcellularLocation>
</comment>
<dbReference type="GO" id="GO:0008270">
    <property type="term" value="F:zinc ion binding"/>
    <property type="evidence" value="ECO:0007669"/>
    <property type="project" value="UniProtKB-KW"/>
</dbReference>
<dbReference type="PROSITE" id="PS50157">
    <property type="entry name" value="ZINC_FINGER_C2H2_2"/>
    <property type="match status" value="2"/>
</dbReference>
<name>A0A6A5X486_9PLEO</name>
<dbReference type="InterPro" id="IPR001356">
    <property type="entry name" value="HD"/>
</dbReference>
<feature type="region of interest" description="Disordered" evidence="4">
    <location>
        <begin position="582"/>
        <end position="623"/>
    </location>
</feature>
<feature type="domain" description="C2H2-type" evidence="6">
    <location>
        <begin position="485"/>
        <end position="508"/>
    </location>
</feature>
<organism evidence="7 8">
    <name type="scientific">Amniculicola lignicola CBS 123094</name>
    <dbReference type="NCBI Taxonomy" id="1392246"/>
    <lineage>
        <taxon>Eukaryota</taxon>
        <taxon>Fungi</taxon>
        <taxon>Dikarya</taxon>
        <taxon>Ascomycota</taxon>
        <taxon>Pezizomycotina</taxon>
        <taxon>Dothideomycetes</taxon>
        <taxon>Pleosporomycetidae</taxon>
        <taxon>Pleosporales</taxon>
        <taxon>Amniculicolaceae</taxon>
        <taxon>Amniculicola</taxon>
    </lineage>
</organism>
<sequence length="623" mass="69731">MSHPPSAPLLPLHSLVYARHWGDLPTNAPRLIPHMEPFYQQNAIVPEPLPSGGPEFPGSTGDSALTSDFDFSLMDFSWLGISSQSSVDSAWGLVSPVTQASDISFASGVDLPAPFPPYSESNGDISNDRSKKRRKRLSVEVKRLLDETFEEHKANPYVPLDEIKDLAARTKLSVQQVRTYFANARARRLSPPKQSPGIEIKRPSRNPPDPIMERFLSSSPEDEGISETAVREAAKSLNVSATKPGLRRTSTGDTVSTTDTTATSTSGSSQASFDSANCRGPRRGRKRQREANERHTESLFRQPTDKMKIYQCTFCPSDFGQKYDWKRHEESVHFPQKEWICMPDGPTYVDSEGTTRCAFDDESNPSNHHLEAHHHTPCINAPLDSRTFSRKDKLLQHLAQVHRHKKLPKRTSDDWCRPIQRDVVFMCGLCGRILPDWPTRCDHIASHFVDGIAMNMWLLSPGAMIPSVDFSSEKFEPKSDPDAEYPCSQCPLRFNKQCHTVIHKRQAHNRFIEIDRSMHSLISSQPLWNQTKEVSADSSKKSFSMKMFQQRNRGVMLRSEANSSPPPPLMRGLQALKLRGLGKSKAGGERSITVLPKTGAPKLMGPRVTASGSLAPNPHTHWN</sequence>
<dbReference type="SMART" id="SM00389">
    <property type="entry name" value="HOX"/>
    <property type="match status" value="1"/>
</dbReference>
<dbReference type="Gene3D" id="1.10.10.60">
    <property type="entry name" value="Homeodomain-like"/>
    <property type="match status" value="1"/>
</dbReference>
<keyword evidence="2 3" id="KW-0539">Nucleus</keyword>
<evidence type="ECO:0000313" key="7">
    <source>
        <dbReference type="EMBL" id="KAF2007753.1"/>
    </source>
</evidence>
<dbReference type="AlphaFoldDB" id="A0A6A5X486"/>
<dbReference type="SUPFAM" id="SSF46689">
    <property type="entry name" value="Homeodomain-like"/>
    <property type="match status" value="1"/>
</dbReference>
<keyword evidence="1" id="KW-0862">Zinc</keyword>
<feature type="DNA-binding region" description="Homeobox" evidence="2">
    <location>
        <begin position="130"/>
        <end position="192"/>
    </location>
</feature>